<accession>A0ACB9GY35</accession>
<keyword evidence="2" id="KW-1185">Reference proteome</keyword>
<comment type="caution">
    <text evidence="1">The sequence shown here is derived from an EMBL/GenBank/DDBJ whole genome shotgun (WGS) entry which is preliminary data.</text>
</comment>
<dbReference type="Proteomes" id="UP001055811">
    <property type="component" value="Linkage Group LG01"/>
</dbReference>
<sequence length="270" mass="30522">MATFSGLEIGLSFVCGCVLLGCAAELYYLLWWKKRRMDIENQNKKLSFSSCSSSYTPTHLSSYISCWKNLNSSKPTKTQENQQDPEMGLVEDLVLTGFEEESLDLELMRLHNLHGPPRFLTTINEETKEDLESQRSRKGSRTRSLSDLLVHFDTPQTSPPLKASQLLNSEAFQFYHHEFNPLFDIDINMVRSSPPPAFKFLRDAEEKLLRRLMELEAEKGENSCVKVKEKDGSFVKLTGSKGRNGGIQQIHQISGASKVLPLSSSPSNNQ</sequence>
<name>A0ACB9GY35_CICIN</name>
<dbReference type="EMBL" id="CM042009">
    <property type="protein sequence ID" value="KAI3788098.1"/>
    <property type="molecule type" value="Genomic_DNA"/>
</dbReference>
<reference evidence="1 2" key="2">
    <citation type="journal article" date="2022" name="Mol. Ecol. Resour.">
        <title>The genomes of chicory, endive, great burdock and yacon provide insights into Asteraceae paleo-polyploidization history and plant inulin production.</title>
        <authorList>
            <person name="Fan W."/>
            <person name="Wang S."/>
            <person name="Wang H."/>
            <person name="Wang A."/>
            <person name="Jiang F."/>
            <person name="Liu H."/>
            <person name="Zhao H."/>
            <person name="Xu D."/>
            <person name="Zhang Y."/>
        </authorList>
    </citation>
    <scope>NUCLEOTIDE SEQUENCE [LARGE SCALE GENOMIC DNA]</scope>
    <source>
        <strain evidence="2">cv. Punajuju</strain>
        <tissue evidence="1">Leaves</tissue>
    </source>
</reference>
<protein>
    <submittedName>
        <fullName evidence="1">Uncharacterized protein</fullName>
    </submittedName>
</protein>
<gene>
    <name evidence="1" type="ORF">L2E82_00761</name>
</gene>
<reference evidence="2" key="1">
    <citation type="journal article" date="2022" name="Mol. Ecol. Resour.">
        <title>The genomes of chicory, endive, great burdock and yacon provide insights into Asteraceae palaeo-polyploidization history and plant inulin production.</title>
        <authorList>
            <person name="Fan W."/>
            <person name="Wang S."/>
            <person name="Wang H."/>
            <person name="Wang A."/>
            <person name="Jiang F."/>
            <person name="Liu H."/>
            <person name="Zhao H."/>
            <person name="Xu D."/>
            <person name="Zhang Y."/>
        </authorList>
    </citation>
    <scope>NUCLEOTIDE SEQUENCE [LARGE SCALE GENOMIC DNA]</scope>
    <source>
        <strain evidence="2">cv. Punajuju</strain>
    </source>
</reference>
<proteinExistence type="predicted"/>
<evidence type="ECO:0000313" key="1">
    <source>
        <dbReference type="EMBL" id="KAI3788098.1"/>
    </source>
</evidence>
<organism evidence="1 2">
    <name type="scientific">Cichorium intybus</name>
    <name type="common">Chicory</name>
    <dbReference type="NCBI Taxonomy" id="13427"/>
    <lineage>
        <taxon>Eukaryota</taxon>
        <taxon>Viridiplantae</taxon>
        <taxon>Streptophyta</taxon>
        <taxon>Embryophyta</taxon>
        <taxon>Tracheophyta</taxon>
        <taxon>Spermatophyta</taxon>
        <taxon>Magnoliopsida</taxon>
        <taxon>eudicotyledons</taxon>
        <taxon>Gunneridae</taxon>
        <taxon>Pentapetalae</taxon>
        <taxon>asterids</taxon>
        <taxon>campanulids</taxon>
        <taxon>Asterales</taxon>
        <taxon>Asteraceae</taxon>
        <taxon>Cichorioideae</taxon>
        <taxon>Cichorieae</taxon>
        <taxon>Cichoriinae</taxon>
        <taxon>Cichorium</taxon>
    </lineage>
</organism>
<evidence type="ECO:0000313" key="2">
    <source>
        <dbReference type="Proteomes" id="UP001055811"/>
    </source>
</evidence>